<keyword evidence="3" id="KW-1185">Reference proteome</keyword>
<feature type="region of interest" description="Disordered" evidence="1">
    <location>
        <begin position="1"/>
        <end position="24"/>
    </location>
</feature>
<evidence type="ECO:0000313" key="3">
    <source>
        <dbReference type="Proteomes" id="UP000031967"/>
    </source>
</evidence>
<proteinExistence type="predicted"/>
<gene>
    <name evidence="2" type="ORF">SD70_06330</name>
</gene>
<name>A0ABR5AKK3_9BACL</name>
<protein>
    <submittedName>
        <fullName evidence="2">Uncharacterized protein</fullName>
    </submittedName>
</protein>
<feature type="compositionally biased region" description="Basic and acidic residues" evidence="1">
    <location>
        <begin position="1"/>
        <end position="19"/>
    </location>
</feature>
<evidence type="ECO:0000313" key="2">
    <source>
        <dbReference type="EMBL" id="KIL41496.1"/>
    </source>
</evidence>
<reference evidence="2 3" key="1">
    <citation type="submission" date="2014-12" db="EMBL/GenBank/DDBJ databases">
        <title>Draft genome sequence of Paenibacillus kamchatkensis strain B-2647.</title>
        <authorList>
            <person name="Karlyshev A.V."/>
            <person name="Kudryashova E.B."/>
        </authorList>
    </citation>
    <scope>NUCLEOTIDE SEQUENCE [LARGE SCALE GENOMIC DNA]</scope>
    <source>
        <strain evidence="2 3">VKM B-2647</strain>
    </source>
</reference>
<comment type="caution">
    <text evidence="2">The sequence shown here is derived from an EMBL/GenBank/DDBJ whole genome shotgun (WGS) entry which is preliminary data.</text>
</comment>
<evidence type="ECO:0000256" key="1">
    <source>
        <dbReference type="SAM" id="MobiDB-lite"/>
    </source>
</evidence>
<accession>A0ABR5AKK3</accession>
<dbReference type="RefSeq" id="WP_041046780.1">
    <property type="nucleotide sequence ID" value="NZ_JXAK01000008.1"/>
</dbReference>
<sequence length="216" mass="24401">MAHDEAGGQPEAKQDHELEGEPASRAPDASEIIFNWYQLIQNVLKEQFPDYEVDGQVGQHQLHGPMMAFVLQKEGNSYACGFFLSELVRQFQTNPNAVLWLTSFYVDLIRSPESKPLPNPPQSEDDAKELFDKHIVPHCAQTVREEFEPEPVYVDLELHPEHGPVLEAGFPSISDGNNTCAIPLHYLLTLYLMNRDPADSLVQALYQLKEMQEANA</sequence>
<dbReference type="EMBL" id="JXAK01000008">
    <property type="protein sequence ID" value="KIL41496.1"/>
    <property type="molecule type" value="Genomic_DNA"/>
</dbReference>
<organism evidence="2 3">
    <name type="scientific">Gordoniibacillus kamchatkensis</name>
    <dbReference type="NCBI Taxonomy" id="1590651"/>
    <lineage>
        <taxon>Bacteria</taxon>
        <taxon>Bacillati</taxon>
        <taxon>Bacillota</taxon>
        <taxon>Bacilli</taxon>
        <taxon>Bacillales</taxon>
        <taxon>Paenibacillaceae</taxon>
        <taxon>Gordoniibacillus</taxon>
    </lineage>
</organism>
<dbReference type="Proteomes" id="UP000031967">
    <property type="component" value="Unassembled WGS sequence"/>
</dbReference>